<comment type="caution">
    <text evidence="1">The sequence shown here is derived from an EMBL/GenBank/DDBJ whole genome shotgun (WGS) entry which is preliminary data.</text>
</comment>
<reference evidence="1 2" key="1">
    <citation type="submission" date="2016-01" db="EMBL/GenBank/DDBJ databases">
        <authorList>
            <person name="Oliw E.H."/>
        </authorList>
    </citation>
    <scope>NUCLEOTIDE SEQUENCE [LARGE SCALE GENOMIC DNA]</scope>
    <source>
        <strain evidence="1 2">CMW7756B</strain>
    </source>
</reference>
<evidence type="ECO:0000313" key="2">
    <source>
        <dbReference type="Proteomes" id="UP000070226"/>
    </source>
</evidence>
<proteinExistence type="predicted"/>
<dbReference type="PATRIC" id="fig|39777.7.peg.1929"/>
<name>A0A133RZG8_9FIRM</name>
<protein>
    <submittedName>
        <fullName evidence="1">Uncharacterized protein</fullName>
    </submittedName>
</protein>
<dbReference type="AlphaFoldDB" id="A0A133RZG8"/>
<organism evidence="1">
    <name type="scientific">Veillonella atypica</name>
    <dbReference type="NCBI Taxonomy" id="39777"/>
    <lineage>
        <taxon>Bacteria</taxon>
        <taxon>Bacillati</taxon>
        <taxon>Bacillota</taxon>
        <taxon>Negativicutes</taxon>
        <taxon>Veillonellales</taxon>
        <taxon>Veillonellaceae</taxon>
        <taxon>Veillonella</taxon>
    </lineage>
</organism>
<sequence length="188" mass="21088">MKRIYLCFLWLLVCLVLPLQGQAISQSELLDTARFQHIDSSVDSGRGDGKYLNLESIRTIVDSNGHRRIEATLYVLMPASNLIQGIQIEYDYQLNQSLRHLINAHEKALKQGAHTPYISIWRAKDENSGITGMVKAAGAFTNDGSVRASLQQANIEAMILPATFGLERYTLPNLIYQKAYGLTYDDEP</sequence>
<accession>A0A133RZG8</accession>
<evidence type="ECO:0000313" key="1">
    <source>
        <dbReference type="EMBL" id="KXA61144.1"/>
    </source>
</evidence>
<dbReference type="Proteomes" id="UP000070226">
    <property type="component" value="Unassembled WGS sequence"/>
</dbReference>
<gene>
    <name evidence="1" type="ORF">HMPREF3233_01960</name>
</gene>
<dbReference type="EMBL" id="LRQT01000123">
    <property type="protein sequence ID" value="KXA61144.1"/>
    <property type="molecule type" value="Genomic_DNA"/>
</dbReference>
<dbReference type="RefSeq" id="WP_005384701.1">
    <property type="nucleotide sequence ID" value="NZ_CBCSFX010000002.1"/>
</dbReference>